<dbReference type="RefSeq" id="XP_014656645.1">
    <property type="nucleotide sequence ID" value="XM_014801159.1"/>
</dbReference>
<evidence type="ECO:0000313" key="2">
    <source>
        <dbReference type="Proteomes" id="UP000053758"/>
    </source>
</evidence>
<reference evidence="2" key="1">
    <citation type="journal article" date="2014" name="Genome Announc.">
        <title>Draft Genome Sequence of the Yeast Pseudozyma antarctica Type Strain JCM10317, a Producer of the Glycolipid Biosurfactants, Mannosylerythritol Lipids.</title>
        <authorList>
            <person name="Saika A."/>
            <person name="Koike H."/>
            <person name="Hori T."/>
            <person name="Fukuoka T."/>
            <person name="Sato S."/>
            <person name="Habe H."/>
            <person name="Kitamoto D."/>
            <person name="Morita T."/>
        </authorList>
    </citation>
    <scope>NUCLEOTIDE SEQUENCE [LARGE SCALE GENOMIC DNA]</scope>
    <source>
        <strain evidence="2">JCM 10317</strain>
    </source>
</reference>
<dbReference type="OrthoDB" id="10449282at2759"/>
<dbReference type="EMBL" id="DF830075">
    <property type="protein sequence ID" value="GAK65441.1"/>
    <property type="molecule type" value="Genomic_DNA"/>
</dbReference>
<accession>A0A081CFJ5</accession>
<protein>
    <submittedName>
        <fullName evidence="1">Uncharacterized protein</fullName>
    </submittedName>
</protein>
<sequence>MASQRPARATHSSTTTIRGESNPYLPLATNEDVTSNGIRLMNEVPNPLDCTPSKSFLERVEHSQHLLLVASFLAAISGAFALWAASLLWFSFGNITGGIISIVANCPSGKACAVGAIQFTMGVIGAIAGVVGVTYHPFKRDSSGTAVYHLYEDSRWSARRLKRNEDLVATLRQHDAADPARIVFHRRDGSSTHVVGGNTGYAAAIHDDDTGTYANVAHSKGDTNEWASLAFDQLQQAGADSLCMGMIDPDNGEDVAVVRLQPATNGDYGGLDTDAFNGHGFRKRDSQRSTGIICQEVCTVVSGPKAACLNAEGGCSYVNGGCNPNLDQPARACDGVICGEERQCD</sequence>
<name>A0A081CFJ5_PSEA2</name>
<dbReference type="Proteomes" id="UP000053758">
    <property type="component" value="Unassembled WGS sequence"/>
</dbReference>
<dbReference type="AlphaFoldDB" id="A0A081CFJ5"/>
<dbReference type="HOGENOM" id="CLU_774331_0_0_1"/>
<organism evidence="1 2">
    <name type="scientific">Pseudozyma antarctica</name>
    <name type="common">Yeast</name>
    <name type="synonym">Candida antarctica</name>
    <dbReference type="NCBI Taxonomy" id="84753"/>
    <lineage>
        <taxon>Eukaryota</taxon>
        <taxon>Fungi</taxon>
        <taxon>Dikarya</taxon>
        <taxon>Basidiomycota</taxon>
        <taxon>Ustilaginomycotina</taxon>
        <taxon>Ustilaginomycetes</taxon>
        <taxon>Ustilaginales</taxon>
        <taxon>Ustilaginaceae</taxon>
        <taxon>Moesziomyces</taxon>
    </lineage>
</organism>
<keyword evidence="2" id="KW-1185">Reference proteome</keyword>
<evidence type="ECO:0000313" key="1">
    <source>
        <dbReference type="EMBL" id="GAK65441.1"/>
    </source>
</evidence>
<proteinExistence type="predicted"/>
<gene>
    <name evidence="1" type="ORF">PAN0_008c3658</name>
</gene>
<dbReference type="GeneID" id="26304339"/>